<dbReference type="Pfam" id="PF12796">
    <property type="entry name" value="Ank_2"/>
    <property type="match status" value="2"/>
</dbReference>
<gene>
    <name evidence="2" type="ORF">SteCoe_23844</name>
</gene>
<dbReference type="AlphaFoldDB" id="A0A1R2BIX8"/>
<dbReference type="PANTHER" id="PTHR24121">
    <property type="entry name" value="NO MECHANORECEPTOR POTENTIAL C, ISOFORM D-RELATED"/>
    <property type="match status" value="1"/>
</dbReference>
<dbReference type="SMART" id="SM00248">
    <property type="entry name" value="ANK"/>
    <property type="match status" value="4"/>
</dbReference>
<organism evidence="2 3">
    <name type="scientific">Stentor coeruleus</name>
    <dbReference type="NCBI Taxonomy" id="5963"/>
    <lineage>
        <taxon>Eukaryota</taxon>
        <taxon>Sar</taxon>
        <taxon>Alveolata</taxon>
        <taxon>Ciliophora</taxon>
        <taxon>Postciliodesmatophora</taxon>
        <taxon>Heterotrichea</taxon>
        <taxon>Heterotrichida</taxon>
        <taxon>Stentoridae</taxon>
        <taxon>Stentor</taxon>
    </lineage>
</organism>
<keyword evidence="1" id="KW-0040">ANK repeat</keyword>
<dbReference type="PROSITE" id="PS50297">
    <property type="entry name" value="ANK_REP_REGION"/>
    <property type="match status" value="1"/>
</dbReference>
<protein>
    <submittedName>
        <fullName evidence="2">Uncharacterized protein</fullName>
    </submittedName>
</protein>
<dbReference type="Gene3D" id="1.25.40.20">
    <property type="entry name" value="Ankyrin repeat-containing domain"/>
    <property type="match status" value="2"/>
</dbReference>
<keyword evidence="3" id="KW-1185">Reference proteome</keyword>
<dbReference type="SUPFAM" id="SSF48403">
    <property type="entry name" value="Ankyrin repeat"/>
    <property type="match status" value="1"/>
</dbReference>
<dbReference type="Proteomes" id="UP000187209">
    <property type="component" value="Unassembled WGS sequence"/>
</dbReference>
<evidence type="ECO:0000313" key="2">
    <source>
        <dbReference type="EMBL" id="OMJ76730.1"/>
    </source>
</evidence>
<proteinExistence type="predicted"/>
<dbReference type="PROSITE" id="PS50088">
    <property type="entry name" value="ANK_REPEAT"/>
    <property type="match status" value="1"/>
</dbReference>
<accession>A0A1R2BIX8</accession>
<name>A0A1R2BIX8_9CILI</name>
<dbReference type="InterPro" id="IPR036770">
    <property type="entry name" value="Ankyrin_rpt-contain_sf"/>
</dbReference>
<feature type="repeat" description="ANK" evidence="1">
    <location>
        <begin position="156"/>
        <end position="186"/>
    </location>
</feature>
<reference evidence="2 3" key="1">
    <citation type="submission" date="2016-11" db="EMBL/GenBank/DDBJ databases">
        <title>The macronuclear genome of Stentor coeruleus: a giant cell with tiny introns.</title>
        <authorList>
            <person name="Slabodnick M."/>
            <person name="Ruby J.G."/>
            <person name="Reiff S.B."/>
            <person name="Swart E.C."/>
            <person name="Gosai S."/>
            <person name="Prabakaran S."/>
            <person name="Witkowska E."/>
            <person name="Larue G.E."/>
            <person name="Fisher S."/>
            <person name="Freeman R.M."/>
            <person name="Gunawardena J."/>
            <person name="Chu W."/>
            <person name="Stover N.A."/>
            <person name="Gregory B.D."/>
            <person name="Nowacki M."/>
            <person name="Derisi J."/>
            <person name="Roy S.W."/>
            <person name="Marshall W.F."/>
            <person name="Sood P."/>
        </authorList>
    </citation>
    <scope>NUCLEOTIDE SEQUENCE [LARGE SCALE GENOMIC DNA]</scope>
    <source>
        <strain evidence="2">WM001</strain>
    </source>
</reference>
<sequence>MEEEIKDRFEAEQILKKHGVMVGGKPAGELLMQSARLNLMKIFNFFAKTVPLDYKNKFNDSILHYAAKGGNAEMVQFLISNQIIQTPNLFGELPIFYAAEEGHVNIIELLFDPVIITVRDKFGDTILHFAAREGHDDACKFIIRKRKDLVNAANENGQTPLNYAMENGYLSVAEILQKAGGKMATQ</sequence>
<comment type="caution">
    <text evidence="2">The sequence shown here is derived from an EMBL/GenBank/DDBJ whole genome shotgun (WGS) entry which is preliminary data.</text>
</comment>
<dbReference type="EMBL" id="MPUH01000614">
    <property type="protein sequence ID" value="OMJ76730.1"/>
    <property type="molecule type" value="Genomic_DNA"/>
</dbReference>
<dbReference type="OrthoDB" id="432182at2759"/>
<dbReference type="PANTHER" id="PTHR24121:SF21">
    <property type="entry name" value="ANKYRIN REPEAT FAMILY PROTEIN"/>
    <property type="match status" value="1"/>
</dbReference>
<dbReference type="InterPro" id="IPR002110">
    <property type="entry name" value="Ankyrin_rpt"/>
</dbReference>
<evidence type="ECO:0000313" key="3">
    <source>
        <dbReference type="Proteomes" id="UP000187209"/>
    </source>
</evidence>
<evidence type="ECO:0000256" key="1">
    <source>
        <dbReference type="PROSITE-ProRule" id="PRU00023"/>
    </source>
</evidence>